<dbReference type="GO" id="GO:0016787">
    <property type="term" value="F:hydrolase activity"/>
    <property type="evidence" value="ECO:0007669"/>
    <property type="project" value="UniProtKB-KW"/>
</dbReference>
<dbReference type="PANTHER" id="PTHR30408:SF12">
    <property type="entry name" value="TYPE I RESTRICTION ENZYME MJAVIII SPECIFICITY SUBUNIT"/>
    <property type="match status" value="1"/>
</dbReference>
<protein>
    <submittedName>
        <fullName evidence="5">Restriction endonuclease subunit S</fullName>
        <ecNumber evidence="5">3.1.21.-</ecNumber>
    </submittedName>
</protein>
<dbReference type="EMBL" id="JASBAG010000001">
    <property type="protein sequence ID" value="MDT0096418.1"/>
    <property type="molecule type" value="Genomic_DNA"/>
</dbReference>
<comment type="caution">
    <text evidence="5">The sequence shown here is derived from an EMBL/GenBank/DDBJ whole genome shotgun (WGS) entry which is preliminary data.</text>
</comment>
<name>A0ABU2IFD4_9LIST</name>
<dbReference type="SUPFAM" id="SSF116734">
    <property type="entry name" value="DNA methylase specificity domain"/>
    <property type="match status" value="2"/>
</dbReference>
<evidence type="ECO:0000313" key="6">
    <source>
        <dbReference type="Proteomes" id="UP001267344"/>
    </source>
</evidence>
<dbReference type="InterPro" id="IPR000055">
    <property type="entry name" value="Restrct_endonuc_typeI_TRD"/>
</dbReference>
<proteinExistence type="inferred from homology"/>
<accession>A0ABU2IFD4</accession>
<evidence type="ECO:0000256" key="2">
    <source>
        <dbReference type="ARBA" id="ARBA00022747"/>
    </source>
</evidence>
<dbReference type="Proteomes" id="UP001267344">
    <property type="component" value="Unassembled WGS sequence"/>
</dbReference>
<feature type="domain" description="Type I restriction modification DNA specificity" evidence="4">
    <location>
        <begin position="229"/>
        <end position="393"/>
    </location>
</feature>
<dbReference type="PANTHER" id="PTHR30408">
    <property type="entry name" value="TYPE-1 RESTRICTION ENZYME ECOKI SPECIFICITY PROTEIN"/>
    <property type="match status" value="1"/>
</dbReference>
<evidence type="ECO:0000256" key="3">
    <source>
        <dbReference type="ARBA" id="ARBA00023125"/>
    </source>
</evidence>
<dbReference type="RefSeq" id="WP_311174776.1">
    <property type="nucleotide sequence ID" value="NZ_CP156021.1"/>
</dbReference>
<evidence type="ECO:0000256" key="1">
    <source>
        <dbReference type="ARBA" id="ARBA00010923"/>
    </source>
</evidence>
<keyword evidence="5" id="KW-0255">Endonuclease</keyword>
<dbReference type="Gene3D" id="3.90.220.20">
    <property type="entry name" value="DNA methylase specificity domains"/>
    <property type="match status" value="2"/>
</dbReference>
<reference evidence="5 6" key="1">
    <citation type="submission" date="2023-05" db="EMBL/GenBank/DDBJ databases">
        <title>A Combination of Whole Genome Sequencing and Metagenomics Reveals Diversity of Listeria spp. in Soil Collected from the Nantahala National Forest.</title>
        <authorList>
            <person name="Wang J."/>
            <person name="Schamp C.N."/>
            <person name="Hudson L.K."/>
            <person name="Chaggar H.K."/>
            <person name="Bryan D.W."/>
            <person name="Radosevich M."/>
            <person name="Denes T.G."/>
        </authorList>
    </citation>
    <scope>NUCLEOTIDE SEQUENCE [LARGE SCALE GENOMIC DNA]</scope>
    <source>
        <strain evidence="5 6">UTK S2-0009</strain>
    </source>
</reference>
<dbReference type="CDD" id="cd17494">
    <property type="entry name" value="RMtype1_S_Sma198ORF994P-TRD2-CR2_like"/>
    <property type="match status" value="1"/>
</dbReference>
<dbReference type="InterPro" id="IPR044946">
    <property type="entry name" value="Restrct_endonuc_typeI_TRD_sf"/>
</dbReference>
<dbReference type="Pfam" id="PF01420">
    <property type="entry name" value="Methylase_S"/>
    <property type="match status" value="2"/>
</dbReference>
<keyword evidence="5" id="KW-0540">Nuclease</keyword>
<keyword evidence="6" id="KW-1185">Reference proteome</keyword>
<dbReference type="GeneID" id="93238223"/>
<sequence>MSHTNKKVPKRRFEEFSNTDDWEQRMLGDISNVTKLAGFEFTKYVNYSDKGKIIALRGLNVKNGNLILDEVKYIDKSDFSKLKRSKLFKGDILFTYVGTVGELAVVPEDDKYYLAPNVASIRMNKGLDTIFISQMMNNRLFYNRVISPLIATSSQPALSMENVRKFALNLPQVEEQRRIGMFFKQFNNTIALHQRKLEKIKALKTAYLSEMFPAERETKPKRRFAGFTDDWEQCKLGELAKITMGQSPEGVNYTDNPRDYVLVQGNADMQNGHVVPRVWTKQITKTAKKGDIILSVRAPVGDVGKTNYDVVLGRGVSALEGNEFIFQLLSKMKAENYWFKYSTGSTFESINSNEIKEAIVSVPEKQEQMKIGAFFKQLDSTITIHQRKLKKLQNIKKAYLNEMFI</sequence>
<dbReference type="EC" id="3.1.21.-" evidence="5"/>
<dbReference type="Gene3D" id="1.10.287.1120">
    <property type="entry name" value="Bipartite methylase S protein"/>
    <property type="match status" value="1"/>
</dbReference>
<keyword evidence="3" id="KW-0238">DNA-binding</keyword>
<feature type="domain" description="Type I restriction modification DNA specificity" evidence="4">
    <location>
        <begin position="20"/>
        <end position="201"/>
    </location>
</feature>
<evidence type="ECO:0000259" key="4">
    <source>
        <dbReference type="Pfam" id="PF01420"/>
    </source>
</evidence>
<comment type="similarity">
    <text evidence="1">Belongs to the type-I restriction system S methylase family.</text>
</comment>
<gene>
    <name evidence="5" type="ORF">QJV39_06790</name>
</gene>
<organism evidence="5 6">
    <name type="scientific">Listeria swaminathanii</name>
    <dbReference type="NCBI Taxonomy" id="2713501"/>
    <lineage>
        <taxon>Bacteria</taxon>
        <taxon>Bacillati</taxon>
        <taxon>Bacillota</taxon>
        <taxon>Bacilli</taxon>
        <taxon>Bacillales</taxon>
        <taxon>Listeriaceae</taxon>
        <taxon>Listeria</taxon>
    </lineage>
</organism>
<dbReference type="GO" id="GO:0004519">
    <property type="term" value="F:endonuclease activity"/>
    <property type="evidence" value="ECO:0007669"/>
    <property type="project" value="UniProtKB-KW"/>
</dbReference>
<dbReference type="InterPro" id="IPR052021">
    <property type="entry name" value="Type-I_RS_S_subunit"/>
</dbReference>
<keyword evidence="5" id="KW-0378">Hydrolase</keyword>
<evidence type="ECO:0000313" key="5">
    <source>
        <dbReference type="EMBL" id="MDT0096418.1"/>
    </source>
</evidence>
<keyword evidence="2" id="KW-0680">Restriction system</keyword>